<dbReference type="EnsemblBacteria" id="AAM05675">
    <property type="protein sequence ID" value="AAM05675"/>
    <property type="gene ID" value="MA_2282"/>
</dbReference>
<gene>
    <name evidence="13" type="primary">modC</name>
    <name evidence="13" type="ordered locus">MA_2282</name>
</gene>
<comment type="catalytic activity">
    <reaction evidence="10">
        <text>tungstate(in) + ATP + H2O = tungstate(out) + ADP + phosphate + H(+)</text>
        <dbReference type="Rhea" id="RHEA:35027"/>
        <dbReference type="ChEBI" id="CHEBI:15377"/>
        <dbReference type="ChEBI" id="CHEBI:15378"/>
        <dbReference type="ChEBI" id="CHEBI:30616"/>
        <dbReference type="ChEBI" id="CHEBI:43474"/>
        <dbReference type="ChEBI" id="CHEBI:46502"/>
        <dbReference type="ChEBI" id="CHEBI:456216"/>
        <dbReference type="EC" id="7.3.2.6"/>
    </reaction>
</comment>
<dbReference type="PROSITE" id="PS50893">
    <property type="entry name" value="ABC_TRANSPORTER_2"/>
    <property type="match status" value="1"/>
</dbReference>
<dbReference type="InterPro" id="IPR003593">
    <property type="entry name" value="AAA+_ATPase"/>
</dbReference>
<evidence type="ECO:0000256" key="11">
    <source>
        <dbReference type="ARBA" id="ARBA00057369"/>
    </source>
</evidence>
<evidence type="ECO:0000256" key="5">
    <source>
        <dbReference type="ARBA" id="ARBA00022840"/>
    </source>
</evidence>
<protein>
    <recommendedName>
        <fullName evidence="9">Molybdate/tungstate import ATP-binding protein WtpC</fullName>
        <ecNumber evidence="8">7.3.2.6</ecNumber>
    </recommendedName>
</protein>
<dbReference type="InterPro" id="IPR008995">
    <property type="entry name" value="Mo/tungstate-bd_C_term_dom"/>
</dbReference>
<dbReference type="InterPro" id="IPR017871">
    <property type="entry name" value="ABC_transporter-like_CS"/>
</dbReference>
<feature type="domain" description="ABC transporter" evidence="12">
    <location>
        <begin position="13"/>
        <end position="247"/>
    </location>
</feature>
<dbReference type="InterPro" id="IPR003439">
    <property type="entry name" value="ABC_transporter-like_ATP-bd"/>
</dbReference>
<dbReference type="KEGG" id="mac:MA_2282"/>
<evidence type="ECO:0000256" key="10">
    <source>
        <dbReference type="ARBA" id="ARBA00047936"/>
    </source>
</evidence>
<dbReference type="EC" id="7.3.2.6" evidence="8"/>
<evidence type="ECO:0000256" key="3">
    <source>
        <dbReference type="ARBA" id="ARBA00022505"/>
    </source>
</evidence>
<dbReference type="PANTHER" id="PTHR42781">
    <property type="entry name" value="SPERMIDINE/PUTRESCINE IMPORT ATP-BINDING PROTEIN POTA"/>
    <property type="match status" value="1"/>
</dbReference>
<dbReference type="GO" id="GO:0016887">
    <property type="term" value="F:ATP hydrolysis activity"/>
    <property type="evidence" value="ECO:0007669"/>
    <property type="project" value="InterPro"/>
</dbReference>
<evidence type="ECO:0000256" key="4">
    <source>
        <dbReference type="ARBA" id="ARBA00022741"/>
    </source>
</evidence>
<evidence type="ECO:0000256" key="6">
    <source>
        <dbReference type="ARBA" id="ARBA00038307"/>
    </source>
</evidence>
<keyword evidence="5 13" id="KW-0067">ATP-binding</keyword>
<keyword evidence="4" id="KW-0547">Nucleotide-binding</keyword>
<dbReference type="Pfam" id="PF00005">
    <property type="entry name" value="ABC_tran"/>
    <property type="match status" value="1"/>
</dbReference>
<dbReference type="Gene3D" id="3.40.50.300">
    <property type="entry name" value="P-loop containing nucleotide triphosphate hydrolases"/>
    <property type="match status" value="1"/>
</dbReference>
<comment type="subcellular location">
    <subcellularLocation>
        <location evidence="1">Cell membrane</location>
        <topology evidence="1">Peripheral membrane protein</topology>
    </subcellularLocation>
</comment>
<dbReference type="PANTHER" id="PTHR42781:SF4">
    <property type="entry name" value="SPERMIDINE_PUTRESCINE IMPORT ATP-BINDING PROTEIN POTA"/>
    <property type="match status" value="1"/>
</dbReference>
<evidence type="ECO:0000256" key="1">
    <source>
        <dbReference type="ARBA" id="ARBA00004202"/>
    </source>
</evidence>
<evidence type="ECO:0000259" key="12">
    <source>
        <dbReference type="PROSITE" id="PS50893"/>
    </source>
</evidence>
<dbReference type="PhylomeDB" id="Q8TNK3"/>
<evidence type="ECO:0000256" key="9">
    <source>
        <dbReference type="ARBA" id="ARBA00041133"/>
    </source>
</evidence>
<dbReference type="OrthoDB" id="18368at2157"/>
<dbReference type="AlphaFoldDB" id="Q8TNK3"/>
<comment type="similarity">
    <text evidence="6">Belongs to the ABC transporter superfamily. Sulfate/tungstate importer (TC 3.A.1.6) family.</text>
</comment>
<evidence type="ECO:0000256" key="8">
    <source>
        <dbReference type="ARBA" id="ARBA00039025"/>
    </source>
</evidence>
<keyword evidence="14" id="KW-1185">Reference proteome</keyword>
<organism evidence="13 14">
    <name type="scientific">Methanosarcina acetivorans (strain ATCC 35395 / DSM 2834 / JCM 12185 / C2A)</name>
    <dbReference type="NCBI Taxonomy" id="188937"/>
    <lineage>
        <taxon>Archaea</taxon>
        <taxon>Methanobacteriati</taxon>
        <taxon>Methanobacteriota</taxon>
        <taxon>Stenosarchaea group</taxon>
        <taxon>Methanomicrobia</taxon>
        <taxon>Methanosarcinales</taxon>
        <taxon>Methanosarcinaceae</taxon>
        <taxon>Methanosarcina</taxon>
    </lineage>
</organism>
<reference evidence="13 14" key="1">
    <citation type="journal article" date="2002" name="Genome Res.">
        <title>The genome of Methanosarcina acetivorans reveals extensive metabolic and physiological diversity.</title>
        <authorList>
            <person name="Galagan J.E."/>
            <person name="Nusbaum C."/>
            <person name="Roy A."/>
            <person name="Endrizzi M.G."/>
            <person name="Macdonald P."/>
            <person name="FitzHugh W."/>
            <person name="Calvo S."/>
            <person name="Engels R."/>
            <person name="Smirnov S."/>
            <person name="Atnoor D."/>
            <person name="Brown A."/>
            <person name="Allen N."/>
            <person name="Naylor J."/>
            <person name="Stange-Thomann N."/>
            <person name="DeArellano K."/>
            <person name="Johnson R."/>
            <person name="Linton L."/>
            <person name="McEwan P."/>
            <person name="McKernan K."/>
            <person name="Talamas J."/>
            <person name="Tirrell A."/>
            <person name="Ye W."/>
            <person name="Zimmer A."/>
            <person name="Barber R.D."/>
            <person name="Cann I."/>
            <person name="Graham D.E."/>
            <person name="Grahame D.A."/>
            <person name="Guss A."/>
            <person name="Hedderich R."/>
            <person name="Ingram-Smith C."/>
            <person name="Kuettner C.H."/>
            <person name="Krzycki J.A."/>
            <person name="Leigh J.A."/>
            <person name="Li W."/>
            <person name="Liu J."/>
            <person name="Mukhopadhyay B."/>
            <person name="Reeve J.N."/>
            <person name="Smith K."/>
            <person name="Springer T.A."/>
            <person name="Umayam L.A."/>
            <person name="White O."/>
            <person name="White R.H."/>
            <person name="de Macario E.C."/>
            <person name="Ferry J.G."/>
            <person name="Jarrell K.F."/>
            <person name="Jing H."/>
            <person name="Macario A.J.L."/>
            <person name="Paulsen I."/>
            <person name="Pritchett M."/>
            <person name="Sowers K.R."/>
            <person name="Swanson R.V."/>
            <person name="Zinder S.H."/>
            <person name="Lander E."/>
            <person name="Metcalf W.W."/>
            <person name="Birren B."/>
        </authorList>
    </citation>
    <scope>NUCLEOTIDE SEQUENCE [LARGE SCALE GENOMIC DNA]</scope>
    <source>
        <strain evidence="14">ATCC 35395 / DSM 2834 / JCM 12185 / C2A</strain>
    </source>
</reference>
<accession>Q8TNK3</accession>
<evidence type="ECO:0000256" key="7">
    <source>
        <dbReference type="ARBA" id="ARBA00038781"/>
    </source>
</evidence>
<evidence type="ECO:0000313" key="14">
    <source>
        <dbReference type="Proteomes" id="UP000002487"/>
    </source>
</evidence>
<comment type="function">
    <text evidence="11">Part of the ABC transporter complex WtpABC involved in molybdate/tungstate import. Responsible for energy coupling to the transport system.</text>
</comment>
<dbReference type="Proteomes" id="UP000002487">
    <property type="component" value="Chromosome"/>
</dbReference>
<dbReference type="PROSITE" id="PS00211">
    <property type="entry name" value="ABC_TRANSPORTER_1"/>
    <property type="match status" value="1"/>
</dbReference>
<dbReference type="GO" id="GO:0005886">
    <property type="term" value="C:plasma membrane"/>
    <property type="evidence" value="ECO:0007669"/>
    <property type="project" value="UniProtKB-SubCell"/>
</dbReference>
<keyword evidence="3" id="KW-0500">Molybdenum</keyword>
<dbReference type="GeneID" id="1474171"/>
<comment type="subunit">
    <text evidence="7">The complex is composed of two ATP-binding proteins (WtpC), two transmembrane proteins (WtpB) and a solute-binding protein (WtpA).</text>
</comment>
<dbReference type="GO" id="GO:0005524">
    <property type="term" value="F:ATP binding"/>
    <property type="evidence" value="ECO:0007669"/>
    <property type="project" value="UniProtKB-KW"/>
</dbReference>
<dbReference type="SMART" id="SM00382">
    <property type="entry name" value="AAA"/>
    <property type="match status" value="1"/>
</dbReference>
<dbReference type="InterPro" id="IPR027417">
    <property type="entry name" value="P-loop_NTPase"/>
</dbReference>
<dbReference type="Gene3D" id="2.40.50.100">
    <property type="match status" value="1"/>
</dbReference>
<evidence type="ECO:0000256" key="2">
    <source>
        <dbReference type="ARBA" id="ARBA00022448"/>
    </source>
</evidence>
<dbReference type="STRING" id="188937.MA_2282"/>
<dbReference type="SUPFAM" id="SSF52540">
    <property type="entry name" value="P-loop containing nucleoside triphosphate hydrolases"/>
    <property type="match status" value="1"/>
</dbReference>
<dbReference type="SUPFAM" id="SSF50331">
    <property type="entry name" value="MOP-like"/>
    <property type="match status" value="1"/>
</dbReference>
<keyword evidence="2" id="KW-0813">Transport</keyword>
<sequence length="383" mass="43225">MRLGVKVDIKKHYTEAEINRKRSTGKAFTLDVSFEMDNELVVLFGPSGSGKTTLFKCISGITQPDNGKITVGSKIYYDKDKKINLPIQKRNLGYVFQNYTLFPHMNVRKNIECGLKKWEKEDREVRVMEMLNLLHIEELETHYPSQLSGGQKQRVALARALAPKPELLLLDEPFSALDRVLRIELAEKLKKLQKRIGIPLAFITHSLDEAFVLADRILILYRGEVQQFGAPEEIFYHPRNLHVAELAGLSNIFDDARVEEQVEKLVEGNNAGPKRTVLKSGEMRIAVNPLNLKEGDKVSWGIHPENITLLLPNSGSEDKDENVYSAYVHSITGKGPKKRIVLKLARHEKSLNAEVPAQFADALNLNTGDLCLVKMDMSKVVAF</sequence>
<dbReference type="InParanoid" id="Q8TNK3"/>
<proteinExistence type="inferred from homology"/>
<dbReference type="GO" id="GO:1901238">
    <property type="term" value="F:ABC-type tungstate transporter activity"/>
    <property type="evidence" value="ECO:0007669"/>
    <property type="project" value="UniProtKB-EC"/>
</dbReference>
<dbReference type="HOGENOM" id="CLU_000604_1_1_2"/>
<evidence type="ECO:0000313" key="13">
    <source>
        <dbReference type="EMBL" id="AAM05675.1"/>
    </source>
</evidence>
<dbReference type="FunFam" id="3.40.50.300:FF:000425">
    <property type="entry name" value="Probable ABC transporter, ATP-binding subunit"/>
    <property type="match status" value="1"/>
</dbReference>
<name>Q8TNK3_METAC</name>
<dbReference type="RefSeq" id="WP_011022261.1">
    <property type="nucleotide sequence ID" value="NC_003552.1"/>
</dbReference>
<dbReference type="InterPro" id="IPR050093">
    <property type="entry name" value="ABC_SmlMolc_Importer"/>
</dbReference>
<dbReference type="EMBL" id="AE010299">
    <property type="protein sequence ID" value="AAM05675.1"/>
    <property type="molecule type" value="Genomic_DNA"/>
</dbReference>